<evidence type="ECO:0000313" key="19">
    <source>
        <dbReference type="EMBL" id="MFC3998358.1"/>
    </source>
</evidence>
<keyword evidence="9 17" id="KW-0472">Membrane</keyword>
<dbReference type="InterPro" id="IPR047196">
    <property type="entry name" value="YidC_ALB_C"/>
</dbReference>
<evidence type="ECO:0000256" key="9">
    <source>
        <dbReference type="ARBA" id="ARBA00023136"/>
    </source>
</evidence>
<keyword evidence="4" id="KW-0813">Transport</keyword>
<evidence type="ECO:0000256" key="4">
    <source>
        <dbReference type="ARBA" id="ARBA00022448"/>
    </source>
</evidence>
<feature type="non-terminal residue" evidence="19">
    <location>
        <position position="242"/>
    </location>
</feature>
<dbReference type="Pfam" id="PF02096">
    <property type="entry name" value="60KD_IMP"/>
    <property type="match status" value="1"/>
</dbReference>
<comment type="subcellular location">
    <subcellularLocation>
        <location evidence="1">Cell membrane</location>
        <topology evidence="1">Multi-pass membrane protein</topology>
    </subcellularLocation>
    <subcellularLocation>
        <location evidence="16">Membrane</location>
        <topology evidence="16">Multi-pass membrane protein</topology>
    </subcellularLocation>
</comment>
<feature type="transmembrane region" description="Helical" evidence="17">
    <location>
        <begin position="202"/>
        <end position="223"/>
    </location>
</feature>
<evidence type="ECO:0000256" key="5">
    <source>
        <dbReference type="ARBA" id="ARBA00022475"/>
    </source>
</evidence>
<evidence type="ECO:0000256" key="16">
    <source>
        <dbReference type="RuleBase" id="RU003945"/>
    </source>
</evidence>
<evidence type="ECO:0000256" key="2">
    <source>
        <dbReference type="ARBA" id="ARBA00010527"/>
    </source>
</evidence>
<evidence type="ECO:0000256" key="6">
    <source>
        <dbReference type="ARBA" id="ARBA00022692"/>
    </source>
</evidence>
<keyword evidence="20" id="KW-1185">Reference proteome</keyword>
<organism evidence="19 20">
    <name type="scientific">Nocardiopsis sediminis</name>
    <dbReference type="NCBI Taxonomy" id="1778267"/>
    <lineage>
        <taxon>Bacteria</taxon>
        <taxon>Bacillati</taxon>
        <taxon>Actinomycetota</taxon>
        <taxon>Actinomycetes</taxon>
        <taxon>Streptosporangiales</taxon>
        <taxon>Nocardiopsidaceae</taxon>
        <taxon>Nocardiopsis</taxon>
    </lineage>
</organism>
<evidence type="ECO:0000256" key="17">
    <source>
        <dbReference type="SAM" id="Phobius"/>
    </source>
</evidence>
<feature type="transmembrane region" description="Helical" evidence="17">
    <location>
        <begin position="7"/>
        <end position="26"/>
    </location>
</feature>
<evidence type="ECO:0000256" key="13">
    <source>
        <dbReference type="ARBA" id="ARBA00031538"/>
    </source>
</evidence>
<sequence>MYTFPPIATALGLIASVVTGLTTLLSPFAGTAAAAVAVVCLTAAVRLALVPLSVAQVRGEKARARLAPRLVALQKKHGADPQRLVAEQQRLYTEEGTSPLAGCLPMLAQSPVFIVLYGVFITPEIGGAPNALLGWTLGGVPLGATLGDAAAAGPGSVAVFAALLAVIAAVAWASRRWLVLPSMAAAAESGGPALPGAQVMTYLSFMTVAVAAFVPLAAGLYLATSTAWTVAERLVLRRLIAG</sequence>
<evidence type="ECO:0000256" key="8">
    <source>
        <dbReference type="ARBA" id="ARBA00022989"/>
    </source>
</evidence>
<feature type="transmembrane region" description="Helical" evidence="17">
    <location>
        <begin position="157"/>
        <end position="174"/>
    </location>
</feature>
<keyword evidence="7" id="KW-0653">Protein transport</keyword>
<keyword evidence="5" id="KW-1003">Cell membrane</keyword>
<accession>A0ABV8FV38</accession>
<keyword evidence="6 16" id="KW-0812">Transmembrane</keyword>
<dbReference type="RefSeq" id="WP_378536143.1">
    <property type="nucleotide sequence ID" value="NZ_JBHSBH010000013.1"/>
</dbReference>
<evidence type="ECO:0000256" key="3">
    <source>
        <dbReference type="ARBA" id="ARBA00015325"/>
    </source>
</evidence>
<protein>
    <recommendedName>
        <fullName evidence="3">Membrane protein insertase YidC</fullName>
    </recommendedName>
    <alternativeName>
        <fullName evidence="15">Foldase YidC</fullName>
    </alternativeName>
    <alternativeName>
        <fullName evidence="14">Membrane integrase YidC</fullName>
    </alternativeName>
    <alternativeName>
        <fullName evidence="13">Membrane protein YidC</fullName>
    </alternativeName>
</protein>
<dbReference type="CDD" id="cd20070">
    <property type="entry name" value="5TM_YidC_Alb3"/>
    <property type="match status" value="1"/>
</dbReference>
<evidence type="ECO:0000259" key="18">
    <source>
        <dbReference type="Pfam" id="PF02096"/>
    </source>
</evidence>
<keyword evidence="10" id="KW-0143">Chaperone</keyword>
<feature type="transmembrane region" description="Helical" evidence="17">
    <location>
        <begin position="32"/>
        <end position="55"/>
    </location>
</feature>
<comment type="similarity">
    <text evidence="2">Belongs to the OXA1/ALB3/YidC family. Type 1 subfamily.</text>
</comment>
<proteinExistence type="inferred from homology"/>
<evidence type="ECO:0000313" key="20">
    <source>
        <dbReference type="Proteomes" id="UP001595847"/>
    </source>
</evidence>
<comment type="subunit">
    <text evidence="12">Interacts with the Sec translocase complex via SecD. Specifically interacts with transmembrane segments of nascent integral membrane proteins during membrane integration.</text>
</comment>
<dbReference type="InterPro" id="IPR028055">
    <property type="entry name" value="YidC/Oxa/ALB_C"/>
</dbReference>
<name>A0ABV8FV38_9ACTN</name>
<gene>
    <name evidence="19" type="ORF">ACFOVU_20700</name>
</gene>
<evidence type="ECO:0000256" key="12">
    <source>
        <dbReference type="ARBA" id="ARBA00026028"/>
    </source>
</evidence>
<dbReference type="EMBL" id="JBHSBH010000013">
    <property type="protein sequence ID" value="MFC3998358.1"/>
    <property type="molecule type" value="Genomic_DNA"/>
</dbReference>
<evidence type="ECO:0000256" key="10">
    <source>
        <dbReference type="ARBA" id="ARBA00023186"/>
    </source>
</evidence>
<dbReference type="InterPro" id="IPR001708">
    <property type="entry name" value="YidC/ALB3/OXA1/COX18"/>
</dbReference>
<dbReference type="Proteomes" id="UP001595847">
    <property type="component" value="Unassembled WGS sequence"/>
</dbReference>
<evidence type="ECO:0000256" key="11">
    <source>
        <dbReference type="ARBA" id="ARBA00025034"/>
    </source>
</evidence>
<evidence type="ECO:0000256" key="1">
    <source>
        <dbReference type="ARBA" id="ARBA00004651"/>
    </source>
</evidence>
<evidence type="ECO:0000256" key="14">
    <source>
        <dbReference type="ARBA" id="ARBA00033245"/>
    </source>
</evidence>
<reference evidence="20" key="1">
    <citation type="journal article" date="2019" name="Int. J. Syst. Evol. Microbiol.">
        <title>The Global Catalogue of Microorganisms (GCM) 10K type strain sequencing project: providing services to taxonomists for standard genome sequencing and annotation.</title>
        <authorList>
            <consortium name="The Broad Institute Genomics Platform"/>
            <consortium name="The Broad Institute Genome Sequencing Center for Infectious Disease"/>
            <person name="Wu L."/>
            <person name="Ma J."/>
        </authorList>
    </citation>
    <scope>NUCLEOTIDE SEQUENCE [LARGE SCALE GENOMIC DNA]</scope>
    <source>
        <strain evidence="20">TBRC 1826</strain>
    </source>
</reference>
<evidence type="ECO:0000256" key="7">
    <source>
        <dbReference type="ARBA" id="ARBA00022927"/>
    </source>
</evidence>
<dbReference type="NCBIfam" id="TIGR03592">
    <property type="entry name" value="yidC_oxa1_cterm"/>
    <property type="match status" value="1"/>
</dbReference>
<feature type="domain" description="Membrane insertase YidC/Oxa/ALB C-terminal" evidence="18">
    <location>
        <begin position="35"/>
        <end position="237"/>
    </location>
</feature>
<dbReference type="PANTHER" id="PTHR12428:SF65">
    <property type="entry name" value="CYTOCHROME C OXIDASE ASSEMBLY PROTEIN COX18, MITOCHONDRIAL"/>
    <property type="match status" value="1"/>
</dbReference>
<evidence type="ECO:0000256" key="15">
    <source>
        <dbReference type="ARBA" id="ARBA00033342"/>
    </source>
</evidence>
<dbReference type="PANTHER" id="PTHR12428">
    <property type="entry name" value="OXA1"/>
    <property type="match status" value="1"/>
</dbReference>
<keyword evidence="8 17" id="KW-1133">Transmembrane helix</keyword>
<comment type="caution">
    <text evidence="19">The sequence shown here is derived from an EMBL/GenBank/DDBJ whole genome shotgun (WGS) entry which is preliminary data.</text>
</comment>
<comment type="function">
    <text evidence="11">Required for the insertion and/or proper folding and/or complex formation of integral membrane proteins into the membrane. Involved in integration of membrane proteins that insert both dependently and independently of the Sec translocase complex, as well as at least some lipoproteins. Aids folding of multispanning membrane proteins.</text>
</comment>